<keyword evidence="4" id="KW-1185">Reference proteome</keyword>
<dbReference type="EMBL" id="WVUD01000043">
    <property type="protein sequence ID" value="MYL84804.1"/>
    <property type="molecule type" value="Genomic_DNA"/>
</dbReference>
<reference evidence="3 4" key="1">
    <citation type="submission" date="2020-01" db="EMBL/GenBank/DDBJ databases">
        <title>Genome sequence of Desulfovibrio aerotolerans DSM 16695(T).</title>
        <authorList>
            <person name="Karnachuk O."/>
            <person name="Avakyan M."/>
            <person name="Mardanov A."/>
            <person name="Kadnikov V."/>
            <person name="Ravin N."/>
        </authorList>
    </citation>
    <scope>NUCLEOTIDE SEQUENCE [LARGE SCALE GENOMIC DNA]</scope>
    <source>
        <strain evidence="3 4">DSM 16695</strain>
    </source>
</reference>
<evidence type="ECO:0000313" key="3">
    <source>
        <dbReference type="EMBL" id="MYL84804.1"/>
    </source>
</evidence>
<dbReference type="AlphaFoldDB" id="A0A7C9INJ2"/>
<evidence type="ECO:0000256" key="2">
    <source>
        <dbReference type="ARBA" id="ARBA00022801"/>
    </source>
</evidence>
<organism evidence="3 4">
    <name type="scientific">Solidesulfovibrio aerotolerans</name>
    <dbReference type="NCBI Taxonomy" id="295255"/>
    <lineage>
        <taxon>Bacteria</taxon>
        <taxon>Pseudomonadati</taxon>
        <taxon>Thermodesulfobacteriota</taxon>
        <taxon>Desulfovibrionia</taxon>
        <taxon>Desulfovibrionales</taxon>
        <taxon>Desulfovibrionaceae</taxon>
        <taxon>Solidesulfovibrio</taxon>
    </lineage>
</organism>
<dbReference type="CDD" id="cd00586">
    <property type="entry name" value="4HBT"/>
    <property type="match status" value="1"/>
</dbReference>
<dbReference type="InterPro" id="IPR050563">
    <property type="entry name" value="4-hydroxybenzoyl-CoA_TE"/>
</dbReference>
<dbReference type="PANTHER" id="PTHR31793:SF27">
    <property type="entry name" value="NOVEL THIOESTERASE SUPERFAMILY DOMAIN AND SAPOSIN A-TYPE DOMAIN CONTAINING PROTEIN (0610012H03RIK)"/>
    <property type="match status" value="1"/>
</dbReference>
<dbReference type="SUPFAM" id="SSF54637">
    <property type="entry name" value="Thioesterase/thiol ester dehydrase-isomerase"/>
    <property type="match status" value="1"/>
</dbReference>
<evidence type="ECO:0000313" key="4">
    <source>
        <dbReference type="Proteomes" id="UP000482487"/>
    </source>
</evidence>
<dbReference type="GO" id="GO:0047617">
    <property type="term" value="F:fatty acyl-CoA hydrolase activity"/>
    <property type="evidence" value="ECO:0007669"/>
    <property type="project" value="TreeGrafter"/>
</dbReference>
<comment type="similarity">
    <text evidence="1">Belongs to the 4-hydroxybenzoyl-CoA thioesterase family.</text>
</comment>
<name>A0A7C9INJ2_9BACT</name>
<keyword evidence="2" id="KW-0378">Hydrolase</keyword>
<gene>
    <name evidence="3" type="ORF">GTA51_16950</name>
</gene>
<evidence type="ECO:0000256" key="1">
    <source>
        <dbReference type="ARBA" id="ARBA00005953"/>
    </source>
</evidence>
<protein>
    <submittedName>
        <fullName evidence="3">Acyl-CoA thioesterase</fullName>
    </submittedName>
</protein>
<accession>A0A7C9INJ2</accession>
<comment type="caution">
    <text evidence="3">The sequence shown here is derived from an EMBL/GenBank/DDBJ whole genome shotgun (WGS) entry which is preliminary data.</text>
</comment>
<dbReference type="PANTHER" id="PTHR31793">
    <property type="entry name" value="4-HYDROXYBENZOYL-COA THIOESTERASE FAMILY MEMBER"/>
    <property type="match status" value="1"/>
</dbReference>
<dbReference type="Gene3D" id="3.10.129.10">
    <property type="entry name" value="Hotdog Thioesterase"/>
    <property type="match status" value="1"/>
</dbReference>
<proteinExistence type="inferred from homology"/>
<dbReference type="Pfam" id="PF13279">
    <property type="entry name" value="4HBT_2"/>
    <property type="match status" value="1"/>
</dbReference>
<dbReference type="OrthoDB" id="9800856at2"/>
<sequence>MRKKYFPLDPSAPPPLRATVARRVRFEEADPLGIVWHGRYASYFEDARESLGNSLGIGYVDFFAKGYSIPLRHLSVDFLSPLIYPEEFTVEAILHWTEAMRLNYEFVLRGPDQDIRATGCTIHLLVDSKLSLQMTMPIFYRDFLDCWRAGTLFRS</sequence>
<dbReference type="InterPro" id="IPR029069">
    <property type="entry name" value="HotDog_dom_sf"/>
</dbReference>
<dbReference type="Proteomes" id="UP000482487">
    <property type="component" value="Unassembled WGS sequence"/>
</dbReference>
<dbReference type="RefSeq" id="WP_160963163.1">
    <property type="nucleotide sequence ID" value="NZ_WVUD01000043.1"/>
</dbReference>